<proteinExistence type="predicted"/>
<evidence type="ECO:0000313" key="2">
    <source>
        <dbReference type="EMBL" id="CAH2095695.1"/>
    </source>
</evidence>
<dbReference type="PANTHER" id="PTHR35450">
    <property type="entry name" value="REVERSE TRANSCRIPTASE DOMAIN-CONTAINING PROTEIN"/>
    <property type="match status" value="1"/>
</dbReference>
<dbReference type="SUPFAM" id="SSF56672">
    <property type="entry name" value="DNA/RNA polymerases"/>
    <property type="match status" value="1"/>
</dbReference>
<dbReference type="Pfam" id="PF00078">
    <property type="entry name" value="RVT_1"/>
    <property type="match status" value="1"/>
</dbReference>
<name>A0AAU9U8S0_EUPED</name>
<organism evidence="2 3">
    <name type="scientific">Euphydryas editha</name>
    <name type="common">Edith's checkerspot</name>
    <dbReference type="NCBI Taxonomy" id="104508"/>
    <lineage>
        <taxon>Eukaryota</taxon>
        <taxon>Metazoa</taxon>
        <taxon>Ecdysozoa</taxon>
        <taxon>Arthropoda</taxon>
        <taxon>Hexapoda</taxon>
        <taxon>Insecta</taxon>
        <taxon>Pterygota</taxon>
        <taxon>Neoptera</taxon>
        <taxon>Endopterygota</taxon>
        <taxon>Lepidoptera</taxon>
        <taxon>Glossata</taxon>
        <taxon>Ditrysia</taxon>
        <taxon>Papilionoidea</taxon>
        <taxon>Nymphalidae</taxon>
        <taxon>Nymphalinae</taxon>
        <taxon>Euphydryas</taxon>
    </lineage>
</organism>
<reference evidence="2" key="1">
    <citation type="submission" date="2022-03" db="EMBL/GenBank/DDBJ databases">
        <authorList>
            <person name="Tunstrom K."/>
        </authorList>
    </citation>
    <scope>NUCLEOTIDE SEQUENCE</scope>
</reference>
<accession>A0AAU9U8S0</accession>
<feature type="domain" description="Reverse transcriptase" evidence="1">
    <location>
        <begin position="8"/>
        <end position="107"/>
    </location>
</feature>
<dbReference type="InterPro" id="IPR043502">
    <property type="entry name" value="DNA/RNA_pol_sf"/>
</dbReference>
<keyword evidence="3" id="KW-1185">Reference proteome</keyword>
<comment type="caution">
    <text evidence="2">The sequence shown here is derived from an EMBL/GenBank/DDBJ whole genome shotgun (WGS) entry which is preliminary data.</text>
</comment>
<protein>
    <recommendedName>
        <fullName evidence="1">Reverse transcriptase domain-containing protein</fullName>
    </recommendedName>
</protein>
<sequence>MQNWQTKLKINQSLTTEPIHIKRRIFQGDALSPLWFYRALNPLSDLINHSKLGFKLNNEQSSTISHLMYMDDIKLFASNASDLFNLADITQQFSTDINMQFDKCKILSVKKGKLVHNSYALNTGETIEPMNEVSTYSTDSTETDEN</sequence>
<gene>
    <name evidence="2" type="ORF">EEDITHA_LOCUS11117</name>
</gene>
<dbReference type="Proteomes" id="UP001153954">
    <property type="component" value="Unassembled WGS sequence"/>
</dbReference>
<dbReference type="GO" id="GO:0071897">
    <property type="term" value="P:DNA biosynthetic process"/>
    <property type="evidence" value="ECO:0007669"/>
    <property type="project" value="UniProtKB-ARBA"/>
</dbReference>
<dbReference type="AlphaFoldDB" id="A0AAU9U8S0"/>
<evidence type="ECO:0000259" key="1">
    <source>
        <dbReference type="Pfam" id="PF00078"/>
    </source>
</evidence>
<evidence type="ECO:0000313" key="3">
    <source>
        <dbReference type="Proteomes" id="UP001153954"/>
    </source>
</evidence>
<dbReference type="InterPro" id="IPR000477">
    <property type="entry name" value="RT_dom"/>
</dbReference>
<dbReference type="EMBL" id="CAKOGL010000015">
    <property type="protein sequence ID" value="CAH2095695.1"/>
    <property type="molecule type" value="Genomic_DNA"/>
</dbReference>
<dbReference type="PANTHER" id="PTHR35450:SF2">
    <property type="entry name" value="REVERSE TRANSCRIPTASE DOMAIN-CONTAINING PROTEIN"/>
    <property type="match status" value="1"/>
</dbReference>